<proteinExistence type="predicted"/>
<dbReference type="RefSeq" id="WP_006341081.1">
    <property type="nucleotide sequence ID" value="NZ_JASBUT010000006.1"/>
</dbReference>
<gene>
    <name evidence="1" type="ORF">DB43_GD00320</name>
</gene>
<protein>
    <submittedName>
        <fullName evidence="1">Uncharacterized protein</fullName>
    </submittedName>
</protein>
<comment type="caution">
    <text evidence="1">The sequence shown here is derived from an EMBL/GenBank/DDBJ whole genome shotgun (WGS) entry which is preliminary data.</text>
</comment>
<reference evidence="1 2" key="1">
    <citation type="journal article" date="2014" name="Mol. Biol. Evol.">
        <title>Massive expansion of Ubiquitination-related gene families within the Chlamydiae.</title>
        <authorList>
            <person name="Domman D."/>
            <person name="Collingro A."/>
            <person name="Lagkouvardos I."/>
            <person name="Gehre L."/>
            <person name="Weinmaier T."/>
            <person name="Rattei T."/>
            <person name="Subtil A."/>
            <person name="Horn M."/>
        </authorList>
    </citation>
    <scope>NUCLEOTIDE SEQUENCE [LARGE SCALE GENOMIC DNA]</scope>
    <source>
        <strain evidence="1 2">OEW1</strain>
    </source>
</reference>
<sequence length="53" mass="5866">MILSFLPAGQTLSNLKIHYATLGNPKRDANRQITNAVLVPHWMGAPLLSPKNR</sequence>
<dbReference type="Proteomes" id="UP000031307">
    <property type="component" value="Unassembled WGS sequence"/>
</dbReference>
<dbReference type="PATRIC" id="fig|83552.4.peg.1241"/>
<organism evidence="1 2">
    <name type="scientific">Parachlamydia acanthamoebae</name>
    <dbReference type="NCBI Taxonomy" id="83552"/>
    <lineage>
        <taxon>Bacteria</taxon>
        <taxon>Pseudomonadati</taxon>
        <taxon>Chlamydiota</taxon>
        <taxon>Chlamydiia</taxon>
        <taxon>Parachlamydiales</taxon>
        <taxon>Parachlamydiaceae</taxon>
        <taxon>Parachlamydia</taxon>
    </lineage>
</organism>
<dbReference type="Gene3D" id="3.40.50.1820">
    <property type="entry name" value="alpha/beta hydrolase"/>
    <property type="match status" value="1"/>
</dbReference>
<evidence type="ECO:0000313" key="1">
    <source>
        <dbReference type="EMBL" id="KIA77601.1"/>
    </source>
</evidence>
<dbReference type="AlphaFoldDB" id="A0A0C1C1X4"/>
<dbReference type="EMBL" id="JSAM01000073">
    <property type="protein sequence ID" value="KIA77601.1"/>
    <property type="molecule type" value="Genomic_DNA"/>
</dbReference>
<accession>A0A0C1C1X4</accession>
<dbReference type="InterPro" id="IPR029058">
    <property type="entry name" value="AB_hydrolase_fold"/>
</dbReference>
<evidence type="ECO:0000313" key="2">
    <source>
        <dbReference type="Proteomes" id="UP000031307"/>
    </source>
</evidence>
<name>A0A0C1C1X4_9BACT</name>